<dbReference type="PROSITE" id="PS51257">
    <property type="entry name" value="PROKAR_LIPOPROTEIN"/>
    <property type="match status" value="1"/>
</dbReference>
<feature type="chain" id="PRO_5020620411" description="Lipoprotein" evidence="1">
    <location>
        <begin position="19"/>
        <end position="73"/>
    </location>
</feature>
<comment type="caution">
    <text evidence="2">The sequence shown here is derived from an EMBL/GenBank/DDBJ whole genome shotgun (WGS) entry which is preliminary data.</text>
</comment>
<dbReference type="AlphaFoldDB" id="A0A4R8LJ96"/>
<protein>
    <recommendedName>
        <fullName evidence="4">Lipoprotein</fullName>
    </recommendedName>
</protein>
<dbReference type="Proteomes" id="UP000295509">
    <property type="component" value="Unassembled WGS sequence"/>
</dbReference>
<keyword evidence="1" id="KW-0732">Signal</keyword>
<sequence>MKRFFYVALAAVALVFSAAGCKKVHDAGNDSMNSGNSHITSSAGAAGSLQDSALASSPAAAIASDVTASGARP</sequence>
<evidence type="ECO:0000313" key="3">
    <source>
        <dbReference type="Proteomes" id="UP000295509"/>
    </source>
</evidence>
<feature type="signal peptide" evidence="1">
    <location>
        <begin position="1"/>
        <end position="18"/>
    </location>
</feature>
<dbReference type="RefSeq" id="WP_134194237.1">
    <property type="nucleotide sequence ID" value="NZ_JBHLUW010000016.1"/>
</dbReference>
<evidence type="ECO:0000256" key="1">
    <source>
        <dbReference type="SAM" id="SignalP"/>
    </source>
</evidence>
<name>A0A4R8LJ96_9BURK</name>
<dbReference type="EMBL" id="SORE01000017">
    <property type="protein sequence ID" value="TDY43840.1"/>
    <property type="molecule type" value="Genomic_DNA"/>
</dbReference>
<proteinExistence type="predicted"/>
<reference evidence="2 3" key="1">
    <citation type="submission" date="2019-03" db="EMBL/GenBank/DDBJ databases">
        <title>Genomic Encyclopedia of Type Strains, Phase III (KMG-III): the genomes of soil and plant-associated and newly described type strains.</title>
        <authorList>
            <person name="Whitman W."/>
        </authorList>
    </citation>
    <scope>NUCLEOTIDE SEQUENCE [LARGE SCALE GENOMIC DNA]</scope>
    <source>
        <strain evidence="2 3">LMG 29544</strain>
    </source>
</reference>
<evidence type="ECO:0000313" key="2">
    <source>
        <dbReference type="EMBL" id="TDY43840.1"/>
    </source>
</evidence>
<organism evidence="2 3">
    <name type="scientific">Paraburkholderia rhizosphaerae</name>
    <dbReference type="NCBI Taxonomy" id="480658"/>
    <lineage>
        <taxon>Bacteria</taxon>
        <taxon>Pseudomonadati</taxon>
        <taxon>Pseudomonadota</taxon>
        <taxon>Betaproteobacteria</taxon>
        <taxon>Burkholderiales</taxon>
        <taxon>Burkholderiaceae</taxon>
        <taxon>Paraburkholderia</taxon>
    </lineage>
</organism>
<accession>A0A4R8LJ96</accession>
<gene>
    <name evidence="2" type="ORF">BX592_11741</name>
</gene>
<evidence type="ECO:0008006" key="4">
    <source>
        <dbReference type="Google" id="ProtNLM"/>
    </source>
</evidence>
<keyword evidence="3" id="KW-1185">Reference proteome</keyword>